<reference evidence="11 12" key="1">
    <citation type="journal article" date="2018" name="Sci. Rep.">
        <title>Genomic signatures of local adaptation to the degree of environmental predictability in rotifers.</title>
        <authorList>
            <person name="Franch-Gras L."/>
            <person name="Hahn C."/>
            <person name="Garcia-Roger E.M."/>
            <person name="Carmona M.J."/>
            <person name="Serra M."/>
            <person name="Gomez A."/>
        </authorList>
    </citation>
    <scope>NUCLEOTIDE SEQUENCE [LARGE SCALE GENOMIC DNA]</scope>
    <source>
        <strain evidence="11">HYR1</strain>
    </source>
</reference>
<dbReference type="EMBL" id="REGN01013366">
    <property type="protein sequence ID" value="RMZ94018.1"/>
    <property type="molecule type" value="Genomic_DNA"/>
</dbReference>
<comment type="similarity">
    <text evidence="2">Belongs to the COG4 family.</text>
</comment>
<dbReference type="PANTHER" id="PTHR24016">
    <property type="entry name" value="CONSERVED OLIGOMERIC GOLGI COMPLEX SUBUNIT 4"/>
    <property type="match status" value="1"/>
</dbReference>
<dbReference type="InterPro" id="IPR048682">
    <property type="entry name" value="COG4"/>
</dbReference>
<dbReference type="AlphaFoldDB" id="A0A3M7P4K9"/>
<keyword evidence="5" id="KW-0653">Protein transport</keyword>
<evidence type="ECO:0000256" key="2">
    <source>
        <dbReference type="ARBA" id="ARBA00009215"/>
    </source>
</evidence>
<evidence type="ECO:0000256" key="9">
    <source>
        <dbReference type="SAM" id="Coils"/>
    </source>
</evidence>
<evidence type="ECO:0000256" key="6">
    <source>
        <dbReference type="ARBA" id="ARBA00023034"/>
    </source>
</evidence>
<evidence type="ECO:0000256" key="8">
    <source>
        <dbReference type="ARBA" id="ARBA00031340"/>
    </source>
</evidence>
<dbReference type="InterPro" id="IPR048680">
    <property type="entry name" value="COG4_N"/>
</dbReference>
<dbReference type="InterPro" id="IPR013167">
    <property type="entry name" value="COG4_M"/>
</dbReference>
<feature type="coiled-coil region" evidence="9">
    <location>
        <begin position="4"/>
        <end position="31"/>
    </location>
</feature>
<dbReference type="GO" id="GO:0017119">
    <property type="term" value="C:Golgi transport complex"/>
    <property type="evidence" value="ECO:0007669"/>
    <property type="project" value="TreeGrafter"/>
</dbReference>
<evidence type="ECO:0000259" key="10">
    <source>
        <dbReference type="SMART" id="SM00762"/>
    </source>
</evidence>
<dbReference type="Pfam" id="PF08318">
    <property type="entry name" value="COG4_m"/>
    <property type="match status" value="1"/>
</dbReference>
<evidence type="ECO:0000256" key="1">
    <source>
        <dbReference type="ARBA" id="ARBA00004395"/>
    </source>
</evidence>
<keyword evidence="9" id="KW-0175">Coiled coil</keyword>
<gene>
    <name evidence="11" type="ORF">BpHYR1_038880</name>
</gene>
<dbReference type="GO" id="GO:0000139">
    <property type="term" value="C:Golgi membrane"/>
    <property type="evidence" value="ECO:0007669"/>
    <property type="project" value="UniProtKB-SubCell"/>
</dbReference>
<feature type="non-terminal residue" evidence="11">
    <location>
        <position position="395"/>
    </location>
</feature>
<accession>A0A3M7P4K9</accession>
<name>A0A3M7P4K9_BRAPC</name>
<evidence type="ECO:0000313" key="11">
    <source>
        <dbReference type="EMBL" id="RMZ94018.1"/>
    </source>
</evidence>
<comment type="caution">
    <text evidence="11">The sequence shown here is derived from an EMBL/GenBank/DDBJ whole genome shotgun (WGS) entry which is preliminary data.</text>
</comment>
<organism evidence="11 12">
    <name type="scientific">Brachionus plicatilis</name>
    <name type="common">Marine rotifer</name>
    <name type="synonym">Brachionus muelleri</name>
    <dbReference type="NCBI Taxonomy" id="10195"/>
    <lineage>
        <taxon>Eukaryota</taxon>
        <taxon>Metazoa</taxon>
        <taxon>Spiralia</taxon>
        <taxon>Gnathifera</taxon>
        <taxon>Rotifera</taxon>
        <taxon>Eurotatoria</taxon>
        <taxon>Monogononta</taxon>
        <taxon>Pseudotrocha</taxon>
        <taxon>Ploima</taxon>
        <taxon>Brachionidae</taxon>
        <taxon>Brachionus</taxon>
    </lineage>
</organism>
<proteinExistence type="inferred from homology"/>
<dbReference type="SMART" id="SM00762">
    <property type="entry name" value="Cog4"/>
    <property type="match status" value="1"/>
</dbReference>
<dbReference type="GO" id="GO:0015031">
    <property type="term" value="P:protein transport"/>
    <property type="evidence" value="ECO:0007669"/>
    <property type="project" value="UniProtKB-KW"/>
</dbReference>
<sequence>MESIDDLKKEYESLFDREKKVDQELQQLLNNHAINENKFNSIKSICQSIQIIYKDSQNLSKMIDFTSDLADNVSSKVRQLDVAKGRVSSCIKRVTDILDLKACTDGVTEALNEEDYESAANHIHKYLSFDKDSLRLKSGTIDVAEKNFLDQSFNVLQESKTKLQAIVNEKYDLALQSQDVPQMERFFKIFPLIGLSESGIEKFSSYLCDQINHSADKNFSALVITDKSNERWSVMFADALILLFERVARTVEAYQPVIEASYGHGHMFLFIKNIQKECDKQSVRILDKFKEIRQLNIILRNVQNIINFNRNPSNFSNGQRIEERIDPRDLDELLTEITLISARSALYGNFVIKSIVSDLTGMQNQDSQSLNSKVAQVKHFVNSCDLQCSIQELVG</sequence>
<feature type="domain" description="COG4 transport protein middle alpha-helical bundle" evidence="10">
    <location>
        <begin position="156"/>
        <end position="394"/>
    </location>
</feature>
<dbReference type="PANTHER" id="PTHR24016:SF0">
    <property type="entry name" value="CONSERVED OLIGOMERIC GOLGI COMPLEX SUBUNIT 4"/>
    <property type="match status" value="1"/>
</dbReference>
<dbReference type="Pfam" id="PF20663">
    <property type="entry name" value="COG4_N"/>
    <property type="match status" value="1"/>
</dbReference>
<keyword evidence="4" id="KW-0813">Transport</keyword>
<evidence type="ECO:0000256" key="7">
    <source>
        <dbReference type="ARBA" id="ARBA00023136"/>
    </source>
</evidence>
<comment type="subcellular location">
    <subcellularLocation>
        <location evidence="1">Golgi apparatus membrane</location>
        <topology evidence="1">Peripheral membrane protein</topology>
    </subcellularLocation>
</comment>
<dbReference type="GO" id="GO:0007030">
    <property type="term" value="P:Golgi organization"/>
    <property type="evidence" value="ECO:0007669"/>
    <property type="project" value="TreeGrafter"/>
</dbReference>
<dbReference type="GO" id="GO:0006890">
    <property type="term" value="P:retrograde vesicle-mediated transport, Golgi to endoplasmic reticulum"/>
    <property type="evidence" value="ECO:0007669"/>
    <property type="project" value="TreeGrafter"/>
</dbReference>
<keyword evidence="7" id="KW-0472">Membrane</keyword>
<evidence type="ECO:0000256" key="5">
    <source>
        <dbReference type="ARBA" id="ARBA00022927"/>
    </source>
</evidence>
<keyword evidence="6" id="KW-0333">Golgi apparatus</keyword>
<dbReference type="STRING" id="10195.A0A3M7P4K9"/>
<evidence type="ECO:0000256" key="3">
    <source>
        <dbReference type="ARBA" id="ARBA00020975"/>
    </source>
</evidence>
<evidence type="ECO:0000313" key="12">
    <source>
        <dbReference type="Proteomes" id="UP000276133"/>
    </source>
</evidence>
<dbReference type="Proteomes" id="UP000276133">
    <property type="component" value="Unassembled WGS sequence"/>
</dbReference>
<keyword evidence="12" id="KW-1185">Reference proteome</keyword>
<dbReference type="OrthoDB" id="47059at2759"/>
<evidence type="ECO:0000256" key="4">
    <source>
        <dbReference type="ARBA" id="ARBA00022448"/>
    </source>
</evidence>
<protein>
    <recommendedName>
        <fullName evidence="3">Conserved oligomeric Golgi complex subunit 4</fullName>
    </recommendedName>
    <alternativeName>
        <fullName evidence="8">Component of oligomeric Golgi complex 4</fullName>
    </alternativeName>
</protein>